<evidence type="ECO:0000256" key="1">
    <source>
        <dbReference type="SAM" id="Phobius"/>
    </source>
</evidence>
<dbReference type="RefSeq" id="WP_188459069.1">
    <property type="nucleotide sequence ID" value="NZ_BMGM01000009.1"/>
</dbReference>
<gene>
    <name evidence="2" type="ORF">GCM10010832_20840</name>
</gene>
<proteinExistence type="predicted"/>
<name>A0ABQ1SK53_9FLAO</name>
<dbReference type="Proteomes" id="UP000599179">
    <property type="component" value="Unassembled WGS sequence"/>
</dbReference>
<comment type="caution">
    <text evidence="2">The sequence shown here is derived from an EMBL/GenBank/DDBJ whole genome shotgun (WGS) entry which is preliminary data.</text>
</comment>
<accession>A0ABQ1SK53</accession>
<dbReference type="EMBL" id="BMGM01000009">
    <property type="protein sequence ID" value="GGE40564.1"/>
    <property type="molecule type" value="Genomic_DNA"/>
</dbReference>
<feature type="transmembrane region" description="Helical" evidence="1">
    <location>
        <begin position="193"/>
        <end position="210"/>
    </location>
</feature>
<sequence length="212" mass="25593">MKNFYLFKIHQQPILFDDEQVDQKFTYNQFNLHCFTNKKSFTFYILAHKDQHSFVFVFNKADELLKLLKEKNVNCIEHSIESYYIKYEAKYRHKIIAKLNGNLVFHYNFSNGYEYWTKAEIIDTKSNTKQVIADVSRTQFPYYKDLDYLTKLSHLKFDLLWHEQSSLHAPGKKLKAYLNQAEKQKKKNKRNNWLVSVIIIIILFLLFLYYTA</sequence>
<keyword evidence="1" id="KW-0812">Transmembrane</keyword>
<evidence type="ECO:0000313" key="3">
    <source>
        <dbReference type="Proteomes" id="UP000599179"/>
    </source>
</evidence>
<keyword evidence="3" id="KW-1185">Reference proteome</keyword>
<keyword evidence="1" id="KW-0472">Membrane</keyword>
<keyword evidence="1" id="KW-1133">Transmembrane helix</keyword>
<reference evidence="3" key="1">
    <citation type="journal article" date="2019" name="Int. J. Syst. Evol. Microbiol.">
        <title>The Global Catalogue of Microorganisms (GCM) 10K type strain sequencing project: providing services to taxonomists for standard genome sequencing and annotation.</title>
        <authorList>
            <consortium name="The Broad Institute Genomics Platform"/>
            <consortium name="The Broad Institute Genome Sequencing Center for Infectious Disease"/>
            <person name="Wu L."/>
            <person name="Ma J."/>
        </authorList>
    </citation>
    <scope>NUCLEOTIDE SEQUENCE [LARGE SCALE GENOMIC DNA]</scope>
    <source>
        <strain evidence="3">CGMCC 1.12931</strain>
    </source>
</reference>
<evidence type="ECO:0000313" key="2">
    <source>
        <dbReference type="EMBL" id="GGE40564.1"/>
    </source>
</evidence>
<organism evidence="2 3">
    <name type="scientific">Psychroflexus planctonicus</name>
    <dbReference type="NCBI Taxonomy" id="1526575"/>
    <lineage>
        <taxon>Bacteria</taxon>
        <taxon>Pseudomonadati</taxon>
        <taxon>Bacteroidota</taxon>
        <taxon>Flavobacteriia</taxon>
        <taxon>Flavobacteriales</taxon>
        <taxon>Flavobacteriaceae</taxon>
        <taxon>Psychroflexus</taxon>
    </lineage>
</organism>
<protein>
    <submittedName>
        <fullName evidence="2">Uncharacterized protein</fullName>
    </submittedName>
</protein>